<evidence type="ECO:0000256" key="5">
    <source>
        <dbReference type="ARBA" id="ARBA00022670"/>
    </source>
</evidence>
<evidence type="ECO:0000256" key="4">
    <source>
        <dbReference type="ARBA" id="ARBA00022525"/>
    </source>
</evidence>
<keyword evidence="9 13" id="KW-0862">Zinc</keyword>
<keyword evidence="6" id="KW-0479">Metal-binding</keyword>
<evidence type="ECO:0000313" key="17">
    <source>
        <dbReference type="Proteomes" id="UP000310636"/>
    </source>
</evidence>
<dbReference type="SUPFAM" id="SSF55486">
    <property type="entry name" value="Metalloproteases ('zincins'), catalytic domain"/>
    <property type="match status" value="1"/>
</dbReference>
<dbReference type="InterPro" id="IPR027268">
    <property type="entry name" value="Peptidase_M4/M1_CTD_sf"/>
</dbReference>
<evidence type="ECO:0000256" key="1">
    <source>
        <dbReference type="ARBA" id="ARBA00001947"/>
    </source>
</evidence>
<evidence type="ECO:0000256" key="3">
    <source>
        <dbReference type="ARBA" id="ARBA00009388"/>
    </source>
</evidence>
<dbReference type="InterPro" id="IPR001570">
    <property type="entry name" value="Peptidase_M4_C_domain"/>
</dbReference>
<dbReference type="Gene3D" id="3.10.170.10">
    <property type="match status" value="1"/>
</dbReference>
<dbReference type="GO" id="GO:0006508">
    <property type="term" value="P:proteolysis"/>
    <property type="evidence" value="ECO:0007669"/>
    <property type="project" value="UniProtKB-KW"/>
</dbReference>
<keyword evidence="4 13" id="KW-0964">Secreted</keyword>
<dbReference type="GO" id="GO:0004222">
    <property type="term" value="F:metalloendopeptidase activity"/>
    <property type="evidence" value="ECO:0007669"/>
    <property type="project" value="UniProtKB-UniRule"/>
</dbReference>
<comment type="caution">
    <text evidence="16">The sequence shown here is derived from an EMBL/GenBank/DDBJ whole genome shotgun (WGS) entry which is preliminary data.</text>
</comment>
<reference evidence="16 17" key="1">
    <citation type="submission" date="2019-04" db="EMBL/GenBank/DDBJ databases">
        <title>Cohnella sp. nov. isolated from preserved vegetables.</title>
        <authorList>
            <person name="Lin S.-Y."/>
            <person name="Hung M.-H."/>
            <person name="Young C.-C."/>
        </authorList>
    </citation>
    <scope>NUCLEOTIDE SEQUENCE [LARGE SCALE GENOMIC DNA]</scope>
    <source>
        <strain evidence="16 17">CC-MHH1044</strain>
    </source>
</reference>
<keyword evidence="8 13" id="KW-0378">Hydrolase</keyword>
<evidence type="ECO:0000256" key="9">
    <source>
        <dbReference type="ARBA" id="ARBA00022833"/>
    </source>
</evidence>
<gene>
    <name evidence="16" type="ORF">E6C55_27640</name>
</gene>
<dbReference type="InterPro" id="IPR050728">
    <property type="entry name" value="Zinc_Metalloprotease_M4"/>
</dbReference>
<comment type="function">
    <text evidence="13">Extracellular zinc metalloprotease.</text>
</comment>
<dbReference type="Pfam" id="PF01447">
    <property type="entry name" value="Peptidase_M4"/>
    <property type="match status" value="1"/>
</dbReference>
<evidence type="ECO:0000256" key="11">
    <source>
        <dbReference type="ARBA" id="ARBA00023049"/>
    </source>
</evidence>
<sequence>MRRGRRLMTSNVLEVLMPQPRSANLPLLGARTIVAVLALLLLAAAAVPAAPGSSGRSVGAESASAAADEAALGALPAPYSGGDYLLVHASVGVEGAASYLLQAAYRGIPIYGSYLSLDRPAGSEELIPRGEPRALPEAELSALNTTPSLTESEAIAMYKAELARKLGGPIGSSPVDGDVPAPKASLVIYSFGGIAHLAYETELRFTLPELGDWVGWIDAHTGLLIDEINRISGMNAIAAASASGSTSGATSVQAAAAPIGWGKGYNGAQQSFYISSEKSTGKPTIYQLIDTTRPAAIKTLDFRKPSKSKTRPEGYEYIASTAKTFADTAAVDAHVNAKRVYLFYKNRFGRNSLDDKNMDILSFVHIDSKTMRDNAVWTGWAMYYGEATGLANGGANCTSCALDLVAHEMTHAVTQYTVGLEYRGQSGALNESISDIMASVMDSDDWEIGEDTGAASRSLADPAKYGQPASMSEYVDLPVDEKHDNGGVHVNSGIPNHAAYLTALKIDNADFGLKGRDTLGRLTYVLLRDRLLSPTASFQDARDAYIVAASRLSGLTDAQKSKLASLVSAAWQAVGIGNSTNLIDN</sequence>
<comment type="cofactor">
    <cofactor evidence="1 13">
        <name>Zn(2+)</name>
        <dbReference type="ChEBI" id="CHEBI:29105"/>
    </cofactor>
</comment>
<keyword evidence="5 13" id="KW-0645">Protease</keyword>
<evidence type="ECO:0000256" key="6">
    <source>
        <dbReference type="ARBA" id="ARBA00022723"/>
    </source>
</evidence>
<evidence type="ECO:0000256" key="7">
    <source>
        <dbReference type="ARBA" id="ARBA00022729"/>
    </source>
</evidence>
<evidence type="ECO:0000313" key="16">
    <source>
        <dbReference type="EMBL" id="THF73768.1"/>
    </source>
</evidence>
<dbReference type="CDD" id="cd09597">
    <property type="entry name" value="M4_TLP"/>
    <property type="match status" value="1"/>
</dbReference>
<feature type="domain" description="Peptidase M4" evidence="14">
    <location>
        <begin position="261"/>
        <end position="415"/>
    </location>
</feature>
<dbReference type="PRINTS" id="PR00730">
    <property type="entry name" value="THERMOLYSIN"/>
</dbReference>
<name>A0A4S4BGZ7_9BACL</name>
<organism evidence="16 17">
    <name type="scientific">Cohnella fermenti</name>
    <dbReference type="NCBI Taxonomy" id="2565925"/>
    <lineage>
        <taxon>Bacteria</taxon>
        <taxon>Bacillati</taxon>
        <taxon>Bacillota</taxon>
        <taxon>Bacilli</taxon>
        <taxon>Bacillales</taxon>
        <taxon>Paenibacillaceae</taxon>
        <taxon>Cohnella</taxon>
    </lineage>
</organism>
<dbReference type="AlphaFoldDB" id="A0A4S4BGZ7"/>
<feature type="active site" evidence="12">
    <location>
        <position position="408"/>
    </location>
</feature>
<dbReference type="GO" id="GO:0046872">
    <property type="term" value="F:metal ion binding"/>
    <property type="evidence" value="ECO:0007669"/>
    <property type="project" value="UniProtKB-UniRule"/>
</dbReference>
<evidence type="ECO:0000256" key="2">
    <source>
        <dbReference type="ARBA" id="ARBA00004613"/>
    </source>
</evidence>
<evidence type="ECO:0000256" key="13">
    <source>
        <dbReference type="RuleBase" id="RU366073"/>
    </source>
</evidence>
<evidence type="ECO:0000259" key="15">
    <source>
        <dbReference type="Pfam" id="PF02868"/>
    </source>
</evidence>
<feature type="domain" description="Peptidase M4 C-terminal" evidence="15">
    <location>
        <begin position="419"/>
        <end position="576"/>
    </location>
</feature>
<keyword evidence="17" id="KW-1185">Reference proteome</keyword>
<protein>
    <recommendedName>
        <fullName evidence="13">Neutral metalloproteinase</fullName>
        <ecNumber evidence="13">3.4.24.-</ecNumber>
    </recommendedName>
</protein>
<accession>A0A4S4BGZ7</accession>
<dbReference type="InterPro" id="IPR023612">
    <property type="entry name" value="Peptidase_M4"/>
</dbReference>
<feature type="active site" description="Proton donor" evidence="12">
    <location>
        <position position="489"/>
    </location>
</feature>
<dbReference type="Gene3D" id="1.10.390.10">
    <property type="entry name" value="Neutral Protease Domain 2"/>
    <property type="match status" value="1"/>
</dbReference>
<evidence type="ECO:0000256" key="8">
    <source>
        <dbReference type="ARBA" id="ARBA00022801"/>
    </source>
</evidence>
<keyword evidence="11 13" id="KW-0482">Metalloprotease</keyword>
<comment type="subcellular location">
    <subcellularLocation>
        <location evidence="2 13">Secreted</location>
    </subcellularLocation>
</comment>
<evidence type="ECO:0000256" key="12">
    <source>
        <dbReference type="PIRSR" id="PIRSR623612-1"/>
    </source>
</evidence>
<dbReference type="PANTHER" id="PTHR33794">
    <property type="entry name" value="BACILLOLYSIN"/>
    <property type="match status" value="1"/>
</dbReference>
<comment type="similarity">
    <text evidence="3 13">Belongs to the peptidase M4 family.</text>
</comment>
<dbReference type="EMBL" id="SSOB01000049">
    <property type="protein sequence ID" value="THF73768.1"/>
    <property type="molecule type" value="Genomic_DNA"/>
</dbReference>
<keyword evidence="10" id="KW-0106">Calcium</keyword>
<evidence type="ECO:0000259" key="14">
    <source>
        <dbReference type="Pfam" id="PF01447"/>
    </source>
</evidence>
<dbReference type="Proteomes" id="UP000310636">
    <property type="component" value="Unassembled WGS sequence"/>
</dbReference>
<proteinExistence type="inferred from homology"/>
<dbReference type="GO" id="GO:0005576">
    <property type="term" value="C:extracellular region"/>
    <property type="evidence" value="ECO:0007669"/>
    <property type="project" value="UniProtKB-SubCell"/>
</dbReference>
<dbReference type="Pfam" id="PF02868">
    <property type="entry name" value="Peptidase_M4_C"/>
    <property type="match status" value="1"/>
</dbReference>
<evidence type="ECO:0000256" key="10">
    <source>
        <dbReference type="ARBA" id="ARBA00022837"/>
    </source>
</evidence>
<keyword evidence="7" id="KW-0732">Signal</keyword>
<dbReference type="PANTHER" id="PTHR33794:SF3">
    <property type="entry name" value="NEUTRAL PROTEASE B"/>
    <property type="match status" value="1"/>
</dbReference>
<dbReference type="OrthoDB" id="291295at2"/>
<dbReference type="InterPro" id="IPR013856">
    <property type="entry name" value="Peptidase_M4_domain"/>
</dbReference>
<dbReference type="EC" id="3.4.24.-" evidence="13"/>